<dbReference type="RefSeq" id="WP_185799245.1">
    <property type="nucleotide sequence ID" value="NZ_JACLQD010000009.1"/>
</dbReference>
<dbReference type="SUPFAM" id="SSF55781">
    <property type="entry name" value="GAF domain-like"/>
    <property type="match status" value="1"/>
</dbReference>
<reference evidence="1 2" key="1">
    <citation type="journal article" date="2017" name="Int. J. Syst. Evol. Microbiol.">
        <title>Gemmobacter straminiformis sp. nov., isolated from an artificial fountain.</title>
        <authorList>
            <person name="Kang J.Y."/>
            <person name="Kim M.J."/>
            <person name="Chun J."/>
            <person name="Son K.P."/>
            <person name="Jahng K.Y."/>
        </authorList>
    </citation>
    <scope>NUCLEOTIDE SEQUENCE [LARGE SCALE GENOMIC DNA]</scope>
    <source>
        <strain evidence="1 2">CAM-8</strain>
    </source>
</reference>
<organism evidence="1 2">
    <name type="scientific">Paragemmobacter straminiformis</name>
    <dbReference type="NCBI Taxonomy" id="2045119"/>
    <lineage>
        <taxon>Bacteria</taxon>
        <taxon>Pseudomonadati</taxon>
        <taxon>Pseudomonadota</taxon>
        <taxon>Alphaproteobacteria</taxon>
        <taxon>Rhodobacterales</taxon>
        <taxon>Paracoccaceae</taxon>
        <taxon>Paragemmobacter</taxon>
    </lineage>
</organism>
<comment type="caution">
    <text evidence="1">The sequence shown here is derived from an EMBL/GenBank/DDBJ whole genome shotgun (WGS) entry which is preliminary data.</text>
</comment>
<name>A0A842ICU1_9RHOB</name>
<dbReference type="InterPro" id="IPR029016">
    <property type="entry name" value="GAF-like_dom_sf"/>
</dbReference>
<evidence type="ECO:0000313" key="2">
    <source>
        <dbReference type="Proteomes" id="UP000555411"/>
    </source>
</evidence>
<evidence type="ECO:0000313" key="1">
    <source>
        <dbReference type="EMBL" id="MBC2837630.1"/>
    </source>
</evidence>
<sequence length="162" mass="18032">MITNFNLGPSTGSQLALSCVCAAATKLVRADATWLSLSHTDHHQVIANDGMNEPMLPRVLNPIDFSRPLIGFALEVHGHPSYRDVSICNGSEDRFDTIVWAPLRHRGHCFGMLAVAYRDGMPQFWEEERNSLLMLARKARELCLDAQAVADTAMSPPQRFLI</sequence>
<dbReference type="EMBL" id="JACLQD010000009">
    <property type="protein sequence ID" value="MBC2837630.1"/>
    <property type="molecule type" value="Genomic_DNA"/>
</dbReference>
<keyword evidence="2" id="KW-1185">Reference proteome</keyword>
<dbReference type="Gene3D" id="3.30.450.40">
    <property type="match status" value="1"/>
</dbReference>
<accession>A0A842ICU1</accession>
<dbReference type="AlphaFoldDB" id="A0A842ICU1"/>
<protein>
    <submittedName>
        <fullName evidence="1">GAF domain-containing protein</fullName>
    </submittedName>
</protein>
<proteinExistence type="predicted"/>
<dbReference type="Proteomes" id="UP000555411">
    <property type="component" value="Unassembled WGS sequence"/>
</dbReference>
<gene>
    <name evidence="1" type="ORF">H7F16_19100</name>
</gene>